<dbReference type="InterPro" id="IPR010473">
    <property type="entry name" value="GTPase-bd"/>
</dbReference>
<dbReference type="PANTHER" id="PTHR47102:SF2">
    <property type="entry name" value="PROTEIN BNI1"/>
    <property type="match status" value="1"/>
</dbReference>
<dbReference type="FunFam" id="6.10.30.50:FF:000001">
    <property type="entry name" value="Cytokinesis sepA protein"/>
    <property type="match status" value="1"/>
</dbReference>
<dbReference type="PROSITE" id="PS51232">
    <property type="entry name" value="GBD_FH3"/>
    <property type="match status" value="1"/>
</dbReference>
<accession>A0A9W9PHP9</accession>
<dbReference type="Gene3D" id="1.10.238.150">
    <property type="entry name" value="Formin, FH3 diaphanous domain"/>
    <property type="match status" value="1"/>
</dbReference>
<dbReference type="GO" id="GO:0043332">
    <property type="term" value="C:mating projection tip"/>
    <property type="evidence" value="ECO:0007669"/>
    <property type="project" value="TreeGrafter"/>
</dbReference>
<feature type="compositionally biased region" description="Pro residues" evidence="2">
    <location>
        <begin position="1111"/>
        <end position="1120"/>
    </location>
</feature>
<dbReference type="SUPFAM" id="SSF48371">
    <property type="entry name" value="ARM repeat"/>
    <property type="match status" value="1"/>
</dbReference>
<sequence>MPANADKSRQTSGGKSFFGRKLYKERPADDRHESYAGSYDSLAPPGSSAGSRSSRYSKRSSIQSMDMSHDLDPSSFAPTAGVITSIPFESLPSDTRNPVAIESMSRPDSSRHEHSPNLIGKAGGDFHQYPVWNGSSAPNGSSSHPSGPRPPPHSSNLTMTSSSSGDRGTRYQQWGRPGSSTANAGFNHNSSIDSSSNSRTSMDQASLYSSHSSNTRGSNYFSSDGSGRTLTTSHSSDRNTAFPSSGGGRLSNAQAAWQQSTHSTTPLSRPNDNYLTRPRDDRVVDQLFLELMQKRGWQNLPDQAKRQMVSYPASKKWTLVHQDRLTELQGEQKRRQNARQTHGHEGMPGLLERADEEGSPEWYVKKVMDDTITSKQLASLSVSLRTQPISWVKAFVESQGQVALTNVLQKINRRKASGPVPAPPSGDKDLDREYDIAKCLKALMNNKYGADDALDHMGVLTALVSSLSSPRLNTRKLISEVLTFLCHWAEGEGHQKVLQAMDKVKHDHNETGRFDAWMRIVEVTIDGRGKLGSLVGASEEYRSGGIGMENLLMEYAVSTMMFINMLVDGAETDLQLRCHIRAQFISCGIKRLLTKMEGFQYEAIDKQIERFRENEAIDYEDLLQREGSSTKDSVEGEVKDMSDPLQIADAIATKINGTRAHDYFLSAMQHMLLIRENAGEEGLRMFQLVDAMMSYVAMDRRLPDLDLRQGLNFTVQSLLDRLHTDAEARRVYDESLEARQIAEAAIAERDEMKAQVELGADGLVRKLQKQIDEQAGIIDLQGRQNESLKAEVAEVQRLRALELQRNELETRELYLMLRDAQDIAASNARRANASGEAGKPDPSQLPGIMDRERLMERLERQLERTKTQFKLEGKVWGQHGPSDRLRELREKMDGEDDSSEDFAENTRRNLDPGALGSVYRKRSVVPDFDQTPEGVPSPVDEADESGHDQPQTQSRLTDFQRPRMNPAQATGLLGELASKVPKYDEGPEGNGKVDETVDESASAVPEDVTPTDAPRPEEMEDADAKAMPPPPPPPSGDAGVPPPPPPPSGASAVPPPPPPPGAKGVIPGPPPPPPPPGGKAGVPPPPPPPGGAGFRGMPPPPPSPGVNGGFMPPPPPPPNAPLGGGWKASYSLENPVAPSTTMPFIRPKKKLKALHWDKVDTPQVTVWAHHTPTAEAKEQKYTDLAKRGVLDEVERLFMAKETKIFGNSTGAKKMKDKKQIISNEMSKNFQIALAKFSQFPRPRSFA</sequence>
<dbReference type="EMBL" id="JAPQKS010000002">
    <property type="protein sequence ID" value="KAJ5246899.1"/>
    <property type="molecule type" value="Genomic_DNA"/>
</dbReference>
<dbReference type="InterPro" id="IPR010472">
    <property type="entry name" value="FH3_dom"/>
</dbReference>
<dbReference type="FunFam" id="1.25.10.10:FF:000291">
    <property type="entry name" value="Cytokinesis protein sepA"/>
    <property type="match status" value="1"/>
</dbReference>
<dbReference type="GO" id="GO:0005938">
    <property type="term" value="C:cell cortex"/>
    <property type="evidence" value="ECO:0007669"/>
    <property type="project" value="UniProtKB-ARBA"/>
</dbReference>
<comment type="similarity">
    <text evidence="1">Belongs to the formin homology family. BNI1 subfamily.</text>
</comment>
<feature type="domain" description="FH2" evidence="4">
    <location>
        <begin position="1141"/>
        <end position="1246"/>
    </location>
</feature>
<dbReference type="SMART" id="SM01140">
    <property type="entry name" value="Drf_GBD"/>
    <property type="match status" value="1"/>
</dbReference>
<feature type="compositionally biased region" description="Low complexity" evidence="2">
    <location>
        <begin position="187"/>
        <end position="201"/>
    </location>
</feature>
<dbReference type="Proteomes" id="UP001150941">
    <property type="component" value="Unassembled WGS sequence"/>
</dbReference>
<reference evidence="5" key="1">
    <citation type="submission" date="2022-11" db="EMBL/GenBank/DDBJ databases">
        <authorList>
            <person name="Petersen C."/>
        </authorList>
    </citation>
    <scope>NUCLEOTIDE SEQUENCE</scope>
    <source>
        <strain evidence="5">IBT 19713</strain>
    </source>
</reference>
<reference evidence="5" key="2">
    <citation type="journal article" date="2023" name="IMA Fungus">
        <title>Comparative genomic study of the Penicillium genus elucidates a diverse pangenome and 15 lateral gene transfer events.</title>
        <authorList>
            <person name="Petersen C."/>
            <person name="Sorensen T."/>
            <person name="Nielsen M.R."/>
            <person name="Sondergaard T.E."/>
            <person name="Sorensen J.L."/>
            <person name="Fitzpatrick D.A."/>
            <person name="Frisvad J.C."/>
            <person name="Nielsen K.L."/>
        </authorList>
    </citation>
    <scope>NUCLEOTIDE SEQUENCE</scope>
    <source>
        <strain evidence="5">IBT 19713</strain>
    </source>
</reference>
<feature type="compositionally biased region" description="Acidic residues" evidence="2">
    <location>
        <begin position="893"/>
        <end position="903"/>
    </location>
</feature>
<protein>
    <submittedName>
        <fullName evidence="5">Uncharacterized protein</fullName>
    </submittedName>
</protein>
<evidence type="ECO:0000313" key="5">
    <source>
        <dbReference type="EMBL" id="KAJ5246899.1"/>
    </source>
</evidence>
<dbReference type="Gene3D" id="1.25.10.10">
    <property type="entry name" value="Leucine-rich Repeat Variant"/>
    <property type="match status" value="1"/>
</dbReference>
<dbReference type="InterPro" id="IPR011989">
    <property type="entry name" value="ARM-like"/>
</dbReference>
<dbReference type="GO" id="GO:0031267">
    <property type="term" value="F:small GTPase binding"/>
    <property type="evidence" value="ECO:0007669"/>
    <property type="project" value="InterPro"/>
</dbReference>
<dbReference type="Pfam" id="PF02181">
    <property type="entry name" value="FH2"/>
    <property type="match status" value="1"/>
</dbReference>
<dbReference type="AlphaFoldDB" id="A0A9W9PHP9"/>
<dbReference type="GO" id="GO:0051017">
    <property type="term" value="P:actin filament bundle assembly"/>
    <property type="evidence" value="ECO:0007669"/>
    <property type="project" value="TreeGrafter"/>
</dbReference>
<dbReference type="Gene3D" id="6.10.30.50">
    <property type="match status" value="1"/>
</dbReference>
<dbReference type="GO" id="GO:0015629">
    <property type="term" value="C:actin cytoskeleton"/>
    <property type="evidence" value="ECO:0007669"/>
    <property type="project" value="UniProtKB-ARBA"/>
</dbReference>
<organism evidence="5 6">
    <name type="scientific">Penicillium chermesinum</name>
    <dbReference type="NCBI Taxonomy" id="63820"/>
    <lineage>
        <taxon>Eukaryota</taxon>
        <taxon>Fungi</taxon>
        <taxon>Dikarya</taxon>
        <taxon>Ascomycota</taxon>
        <taxon>Pezizomycotina</taxon>
        <taxon>Eurotiomycetes</taxon>
        <taxon>Eurotiomycetidae</taxon>
        <taxon>Eurotiales</taxon>
        <taxon>Aspergillaceae</taxon>
        <taxon>Penicillium</taxon>
    </lineage>
</organism>
<feature type="compositionally biased region" description="Pro residues" evidence="2">
    <location>
        <begin position="1027"/>
        <end position="1090"/>
    </location>
</feature>
<feature type="domain" description="GBD/FH3" evidence="3">
    <location>
        <begin position="276"/>
        <end position="704"/>
    </location>
</feature>
<dbReference type="Pfam" id="PF06371">
    <property type="entry name" value="Drf_GBD"/>
    <property type="match status" value="1"/>
</dbReference>
<gene>
    <name evidence="5" type="ORF">N7468_001882</name>
</gene>
<feature type="compositionally biased region" description="Polar residues" evidence="2">
    <location>
        <begin position="948"/>
        <end position="957"/>
    </location>
</feature>
<evidence type="ECO:0000259" key="3">
    <source>
        <dbReference type="PROSITE" id="PS51232"/>
    </source>
</evidence>
<feature type="compositionally biased region" description="Low complexity" evidence="2">
    <location>
        <begin position="133"/>
        <end position="146"/>
    </location>
</feature>
<dbReference type="OrthoDB" id="1104827at2759"/>
<evidence type="ECO:0000256" key="1">
    <source>
        <dbReference type="ARBA" id="ARBA00037935"/>
    </source>
</evidence>
<feature type="region of interest" description="Disordered" evidence="2">
    <location>
        <begin position="329"/>
        <end position="355"/>
    </location>
</feature>
<feature type="compositionally biased region" description="Basic and acidic residues" evidence="2">
    <location>
        <begin position="22"/>
        <end position="34"/>
    </location>
</feature>
<evidence type="ECO:0000256" key="2">
    <source>
        <dbReference type="SAM" id="MobiDB-lite"/>
    </source>
</evidence>
<proteinExistence type="inferred from homology"/>
<keyword evidence="6" id="KW-1185">Reference proteome</keyword>
<feature type="region of interest" description="Disordered" evidence="2">
    <location>
        <begin position="828"/>
        <end position="847"/>
    </location>
</feature>
<dbReference type="FunFam" id="1.10.238.150:FF:000003">
    <property type="entry name" value="Cytokinesis protein SepA"/>
    <property type="match status" value="1"/>
</dbReference>
<dbReference type="SMART" id="SM01139">
    <property type="entry name" value="Drf_FH3"/>
    <property type="match status" value="1"/>
</dbReference>
<dbReference type="RefSeq" id="XP_058334320.1">
    <property type="nucleotide sequence ID" value="XM_058471179.1"/>
</dbReference>
<dbReference type="InterPro" id="IPR016024">
    <property type="entry name" value="ARM-type_fold"/>
</dbReference>
<feature type="compositionally biased region" description="Low complexity" evidence="2">
    <location>
        <begin position="47"/>
        <end position="64"/>
    </location>
</feature>
<dbReference type="GO" id="GO:0032153">
    <property type="term" value="C:cell division site"/>
    <property type="evidence" value="ECO:0007669"/>
    <property type="project" value="UniProtKB-ARBA"/>
</dbReference>
<feature type="compositionally biased region" description="Polar residues" evidence="2">
    <location>
        <begin position="251"/>
        <end position="274"/>
    </location>
</feature>
<evidence type="ECO:0000259" key="4">
    <source>
        <dbReference type="PROSITE" id="PS51444"/>
    </source>
</evidence>
<dbReference type="GeneID" id="83198482"/>
<dbReference type="GO" id="GO:0003779">
    <property type="term" value="F:actin binding"/>
    <property type="evidence" value="ECO:0007669"/>
    <property type="project" value="InterPro"/>
</dbReference>
<dbReference type="InterPro" id="IPR014768">
    <property type="entry name" value="GBD/FH3_dom"/>
</dbReference>
<feature type="region of interest" description="Disordered" evidence="2">
    <location>
        <begin position="891"/>
        <end position="1126"/>
    </location>
</feature>
<name>A0A9W9PHP9_9EURO</name>
<dbReference type="PANTHER" id="PTHR47102">
    <property type="entry name" value="PROTEIN BNI1"/>
    <property type="match status" value="1"/>
</dbReference>
<comment type="caution">
    <text evidence="5">The sequence shown here is derived from an EMBL/GenBank/DDBJ whole genome shotgun (WGS) entry which is preliminary data.</text>
</comment>
<evidence type="ECO:0000313" key="6">
    <source>
        <dbReference type="Proteomes" id="UP001150941"/>
    </source>
</evidence>
<feature type="region of interest" description="Disordered" evidence="2">
    <location>
        <begin position="1"/>
        <end position="278"/>
    </location>
</feature>
<dbReference type="PROSITE" id="PS51444">
    <property type="entry name" value="FH2"/>
    <property type="match status" value="1"/>
</dbReference>
<feature type="compositionally biased region" description="Polar residues" evidence="2">
    <location>
        <begin position="202"/>
        <end position="243"/>
    </location>
</feature>
<dbReference type="GO" id="GO:1903475">
    <property type="term" value="P:mitotic actomyosin contractile ring assembly"/>
    <property type="evidence" value="ECO:0007669"/>
    <property type="project" value="TreeGrafter"/>
</dbReference>
<dbReference type="GO" id="GO:0051016">
    <property type="term" value="P:barbed-end actin filament capping"/>
    <property type="evidence" value="ECO:0007669"/>
    <property type="project" value="TreeGrafter"/>
</dbReference>
<feature type="compositionally biased region" description="Basic and acidic residues" evidence="2">
    <location>
        <begin position="981"/>
        <end position="995"/>
    </location>
</feature>
<dbReference type="InterPro" id="IPR015425">
    <property type="entry name" value="FH2_Formin"/>
</dbReference>
<feature type="compositionally biased region" description="Low complexity" evidence="2">
    <location>
        <begin position="154"/>
        <end position="164"/>
    </location>
</feature>
<dbReference type="Pfam" id="PF06367">
    <property type="entry name" value="Drf_FH3"/>
    <property type="match status" value="1"/>
</dbReference>
<dbReference type="InterPro" id="IPR051661">
    <property type="entry name" value="Actin_filament_regulator"/>
</dbReference>